<dbReference type="AlphaFoldDB" id="A0A2X0PQ83"/>
<reference evidence="13 14" key="1">
    <citation type="submission" date="2016-11" db="EMBL/GenBank/DDBJ databases">
        <authorList>
            <person name="Jaros S."/>
            <person name="Januszkiewicz K."/>
            <person name="Wedrychowicz H."/>
        </authorList>
    </citation>
    <scope>NUCLEOTIDE SEQUENCE [LARGE SCALE GENOMIC DNA]</scope>
</reference>
<feature type="domain" description="T-SNARE coiled-coil homology" evidence="12">
    <location>
        <begin position="272"/>
        <end position="334"/>
    </location>
</feature>
<evidence type="ECO:0000256" key="5">
    <source>
        <dbReference type="ARBA" id="ARBA00022927"/>
    </source>
</evidence>
<evidence type="ECO:0000256" key="7">
    <source>
        <dbReference type="ARBA" id="ARBA00023034"/>
    </source>
</evidence>
<evidence type="ECO:0000259" key="12">
    <source>
        <dbReference type="PROSITE" id="PS50192"/>
    </source>
</evidence>
<dbReference type="PROSITE" id="PS00914">
    <property type="entry name" value="SYNTAXIN"/>
    <property type="match status" value="1"/>
</dbReference>
<dbReference type="CDD" id="cd15845">
    <property type="entry name" value="SNARE_syntaxin16"/>
    <property type="match status" value="1"/>
</dbReference>
<evidence type="ECO:0000256" key="10">
    <source>
        <dbReference type="SAM" id="MobiDB-lite"/>
    </source>
</evidence>
<dbReference type="Proteomes" id="UP000249464">
    <property type="component" value="Unassembled WGS sequence"/>
</dbReference>
<protein>
    <submittedName>
        <fullName evidence="13">BQ5605_C040g11892 protein</fullName>
    </submittedName>
</protein>
<evidence type="ECO:0000256" key="3">
    <source>
        <dbReference type="ARBA" id="ARBA00022448"/>
    </source>
</evidence>
<organism evidence="13 14">
    <name type="scientific">Microbotryum silenes-dioicae</name>
    <dbReference type="NCBI Taxonomy" id="796604"/>
    <lineage>
        <taxon>Eukaryota</taxon>
        <taxon>Fungi</taxon>
        <taxon>Dikarya</taxon>
        <taxon>Basidiomycota</taxon>
        <taxon>Pucciniomycotina</taxon>
        <taxon>Microbotryomycetes</taxon>
        <taxon>Microbotryales</taxon>
        <taxon>Microbotryaceae</taxon>
        <taxon>Microbotryum</taxon>
    </lineage>
</organism>
<dbReference type="Pfam" id="PF05739">
    <property type="entry name" value="SNARE"/>
    <property type="match status" value="1"/>
</dbReference>
<evidence type="ECO:0000256" key="8">
    <source>
        <dbReference type="ARBA" id="ARBA00023054"/>
    </source>
</evidence>
<dbReference type="GO" id="GO:0006886">
    <property type="term" value="P:intracellular protein transport"/>
    <property type="evidence" value="ECO:0007669"/>
    <property type="project" value="InterPro"/>
</dbReference>
<evidence type="ECO:0000313" key="13">
    <source>
        <dbReference type="EMBL" id="SGZ32586.1"/>
    </source>
</evidence>
<evidence type="ECO:0000256" key="1">
    <source>
        <dbReference type="ARBA" id="ARBA00004409"/>
    </source>
</evidence>
<evidence type="ECO:0000256" key="4">
    <source>
        <dbReference type="ARBA" id="ARBA00022692"/>
    </source>
</evidence>
<feature type="region of interest" description="Disordered" evidence="10">
    <location>
        <begin position="47"/>
        <end position="70"/>
    </location>
</feature>
<dbReference type="InterPro" id="IPR000727">
    <property type="entry name" value="T_SNARE_dom"/>
</dbReference>
<dbReference type="InterPro" id="IPR045242">
    <property type="entry name" value="Syntaxin"/>
</dbReference>
<comment type="similarity">
    <text evidence="2">Belongs to the syntaxin family.</text>
</comment>
<feature type="region of interest" description="Disordered" evidence="10">
    <location>
        <begin position="415"/>
        <end position="462"/>
    </location>
</feature>
<keyword evidence="9 11" id="KW-0472">Membrane</keyword>
<dbReference type="PROSITE" id="PS50192">
    <property type="entry name" value="T_SNARE"/>
    <property type="match status" value="1"/>
</dbReference>
<evidence type="ECO:0000256" key="6">
    <source>
        <dbReference type="ARBA" id="ARBA00022989"/>
    </source>
</evidence>
<dbReference type="STRING" id="796604.A0A2X0PQ83"/>
<feature type="transmembrane region" description="Helical" evidence="11">
    <location>
        <begin position="346"/>
        <end position="363"/>
    </location>
</feature>
<dbReference type="InterPro" id="IPR006012">
    <property type="entry name" value="Syntaxin/epimorphin_CS"/>
</dbReference>
<gene>
    <name evidence="13" type="primary">BQ5605_C040g11892</name>
    <name evidence="13" type="ORF">BQ5605_C040G11892</name>
</gene>
<dbReference type="GO" id="GO:0031201">
    <property type="term" value="C:SNARE complex"/>
    <property type="evidence" value="ECO:0007669"/>
    <property type="project" value="TreeGrafter"/>
</dbReference>
<dbReference type="PANTHER" id="PTHR19957:SF83">
    <property type="entry name" value="SYNTAXIN-16"/>
    <property type="match status" value="1"/>
</dbReference>
<feature type="compositionally biased region" description="Basic and acidic residues" evidence="10">
    <location>
        <begin position="435"/>
        <end position="462"/>
    </location>
</feature>
<keyword evidence="6 11" id="KW-1133">Transmembrane helix</keyword>
<dbReference type="SMART" id="SM00397">
    <property type="entry name" value="t_SNARE"/>
    <property type="match status" value="1"/>
</dbReference>
<keyword evidence="3" id="KW-0813">Transport</keyword>
<keyword evidence="5" id="KW-0653">Protein transport</keyword>
<name>A0A2X0PQ83_9BASI</name>
<dbReference type="InterPro" id="IPR010989">
    <property type="entry name" value="SNARE"/>
</dbReference>
<dbReference type="GO" id="GO:0048278">
    <property type="term" value="P:vesicle docking"/>
    <property type="evidence" value="ECO:0007669"/>
    <property type="project" value="TreeGrafter"/>
</dbReference>
<keyword evidence="7" id="KW-0333">Golgi apparatus</keyword>
<dbReference type="Gene3D" id="1.20.58.70">
    <property type="match status" value="1"/>
</dbReference>
<evidence type="ECO:0000313" key="14">
    <source>
        <dbReference type="Proteomes" id="UP000249464"/>
    </source>
</evidence>
<dbReference type="SUPFAM" id="SSF47661">
    <property type="entry name" value="t-snare proteins"/>
    <property type="match status" value="1"/>
</dbReference>
<dbReference type="PANTHER" id="PTHR19957">
    <property type="entry name" value="SYNTAXIN"/>
    <property type="match status" value="1"/>
</dbReference>
<dbReference type="GO" id="GO:0006906">
    <property type="term" value="P:vesicle fusion"/>
    <property type="evidence" value="ECO:0007669"/>
    <property type="project" value="TreeGrafter"/>
</dbReference>
<dbReference type="EMBL" id="FQNC01000118">
    <property type="protein sequence ID" value="SGZ32586.1"/>
    <property type="molecule type" value="Genomic_DNA"/>
</dbReference>
<sequence>MQSTSAPLTRSRTNLFLSYRDSAIRPSHSTYSYYLDDDPTLSESQALMSDTVDGPGGGVGTSTSRRGSAAVGRTVEVLPPRWVDLSDRVDEVLQRVKPKITQLDKLHAKHILPGFKDRSAEEREIDALATEITSVRYTRITSALATFSVGPLLTLKQHPQQDFRTCQRFIRQIAEMSRALLQKRVTHANAESTRLELIMAANVQTALATKVQELSGTFRKKQTAYLKHLKGHESKAADLHSQDPLFSLGEDESFSQNTLRSSQTTMFASSHAIDIQQRDAEINAIAQSIIDLADLFKDLSSMVIDQGTLLDRVDFNVEQMGGEVRAAVEELKTATQHQRRSGKCQLIFLLILLIVGCIVVIAYRPTKGSRPSTGVKTPPILTVPPVDNDIEDKRRRRTEGRDLLGSLSEGIAATRPRDGVRFLKPGRGPSLPDVKVGRRDKIGKEETRKSRRSFGDDDRRRC</sequence>
<keyword evidence="4 11" id="KW-0812">Transmembrane</keyword>
<keyword evidence="8" id="KW-0175">Coiled coil</keyword>
<evidence type="ECO:0000256" key="11">
    <source>
        <dbReference type="SAM" id="Phobius"/>
    </source>
</evidence>
<dbReference type="GO" id="GO:0000139">
    <property type="term" value="C:Golgi membrane"/>
    <property type="evidence" value="ECO:0007669"/>
    <property type="project" value="UniProtKB-SubCell"/>
</dbReference>
<keyword evidence="14" id="KW-1185">Reference proteome</keyword>
<accession>A0A2X0PQ83</accession>
<evidence type="ECO:0000256" key="9">
    <source>
        <dbReference type="ARBA" id="ARBA00023136"/>
    </source>
</evidence>
<evidence type="ECO:0000256" key="2">
    <source>
        <dbReference type="ARBA" id="ARBA00009063"/>
    </source>
</evidence>
<dbReference type="GO" id="GO:0000149">
    <property type="term" value="F:SNARE binding"/>
    <property type="evidence" value="ECO:0007669"/>
    <property type="project" value="TreeGrafter"/>
</dbReference>
<comment type="subcellular location">
    <subcellularLocation>
        <location evidence="1">Golgi apparatus membrane</location>
        <topology evidence="1">Single-pass type IV membrane protein</topology>
    </subcellularLocation>
</comment>
<proteinExistence type="inferred from homology"/>
<dbReference type="GO" id="GO:0005484">
    <property type="term" value="F:SNAP receptor activity"/>
    <property type="evidence" value="ECO:0007669"/>
    <property type="project" value="InterPro"/>
</dbReference>